<accession>A0A117NI90</accession>
<reference evidence="2" key="1">
    <citation type="journal article" date="2015" name="Genome Biol. Evol.">
        <title>Organellar Genomes of White Spruce (Picea glauca): Assembly and Annotation.</title>
        <authorList>
            <person name="Jackman S.D."/>
            <person name="Warren R.L."/>
            <person name="Gibb E.A."/>
            <person name="Vandervalk B.P."/>
            <person name="Mohamadi H."/>
            <person name="Chu J."/>
            <person name="Raymond A."/>
            <person name="Pleasance S."/>
            <person name="Coope R."/>
            <person name="Wildung M.R."/>
            <person name="Ritland C.E."/>
            <person name="Bousquet J."/>
            <person name="Jones S.J."/>
            <person name="Bohlmann J."/>
            <person name="Birol I."/>
        </authorList>
    </citation>
    <scope>NUCLEOTIDE SEQUENCE [LARGE SCALE GENOMIC DNA]</scope>
    <source>
        <tissue evidence="2">Flushing bud</tissue>
    </source>
</reference>
<feature type="compositionally biased region" description="Polar residues" evidence="1">
    <location>
        <begin position="52"/>
        <end position="67"/>
    </location>
</feature>
<dbReference type="AlphaFoldDB" id="A0A117NI90"/>
<evidence type="ECO:0000256" key="1">
    <source>
        <dbReference type="SAM" id="MobiDB-lite"/>
    </source>
</evidence>
<organism evidence="2">
    <name type="scientific">Picea glauca</name>
    <name type="common">White spruce</name>
    <name type="synonym">Pinus glauca</name>
    <dbReference type="NCBI Taxonomy" id="3330"/>
    <lineage>
        <taxon>Eukaryota</taxon>
        <taxon>Viridiplantae</taxon>
        <taxon>Streptophyta</taxon>
        <taxon>Embryophyta</taxon>
        <taxon>Tracheophyta</taxon>
        <taxon>Spermatophyta</taxon>
        <taxon>Pinopsida</taxon>
        <taxon>Pinidae</taxon>
        <taxon>Conifers I</taxon>
        <taxon>Pinales</taxon>
        <taxon>Pinaceae</taxon>
        <taxon>Picea</taxon>
    </lineage>
</organism>
<proteinExistence type="predicted"/>
<evidence type="ECO:0000313" key="2">
    <source>
        <dbReference type="EMBL" id="KUM49550.1"/>
    </source>
</evidence>
<keyword evidence="2" id="KW-0496">Mitochondrion</keyword>
<feature type="region of interest" description="Disordered" evidence="1">
    <location>
        <begin position="52"/>
        <end position="76"/>
    </location>
</feature>
<comment type="caution">
    <text evidence="2">The sequence shown here is derived from an EMBL/GenBank/DDBJ whole genome shotgun (WGS) entry which is preliminary data.</text>
</comment>
<dbReference type="EMBL" id="LKAM01000002">
    <property type="protein sequence ID" value="KUM49550.1"/>
    <property type="molecule type" value="Genomic_DNA"/>
</dbReference>
<sequence length="76" mass="8448">MKTGDSSRSNQWLGDGWSWLKSPGCFRSQTFSRIQSISLLVDRRAAPSPCNGFQANKRYQASGSAAHQQRLHHTVG</sequence>
<gene>
    <name evidence="2" type="ORF">ABT39_MTgene2775</name>
</gene>
<geneLocation type="mitochondrion" evidence="2"/>
<name>A0A117NI90_PICGL</name>
<protein>
    <submittedName>
        <fullName evidence="2">Uncharacterized protein</fullName>
    </submittedName>
</protein>